<dbReference type="SUPFAM" id="SSF103481">
    <property type="entry name" value="Multidrug resistance efflux transporter EmrE"/>
    <property type="match status" value="2"/>
</dbReference>
<dbReference type="InterPro" id="IPR050638">
    <property type="entry name" value="AA-Vitamin_Transporters"/>
</dbReference>
<evidence type="ECO:0000313" key="8">
    <source>
        <dbReference type="Proteomes" id="UP000622707"/>
    </source>
</evidence>
<protein>
    <submittedName>
        <fullName evidence="7">EamA family transporter</fullName>
    </submittedName>
</protein>
<dbReference type="EMBL" id="JAEQND010000009">
    <property type="protein sequence ID" value="MBL0426953.1"/>
    <property type="molecule type" value="Genomic_DNA"/>
</dbReference>
<sequence>MPPRAPLTPLLLLLLLSTLWGASYSLIRISVATLPPLTAMAVRTSVAAALLLALMAGRALRLPRQAAVWRRLAFQAVLNSVLPFTLLAWAQQEVEASVAAILNSCAPLMTFLWLARTGREPAGARKSLGVLVGLAGTALVLGVDALHGVPQRFASEAAILLATACYAAAAVHGRNFDALPPIVPAAGSLACAALVLVPAALVVDRPWTLSPSFASVGALLALAVFCTALALVLYFHLLATLGSVGTSAQAYLRVPIGVAIGVMFLGERLAPFAWLGLAGVVLGVAAMTLPPRRQGPR</sequence>
<reference evidence="7 8" key="1">
    <citation type="journal article" date="2017" name="Int. J. Syst. Evol. Microbiol.">
        <title>Ramlibacter alkalitolerans sp. nov., alkali-tolerant bacterium isolated from soil of ginseng.</title>
        <authorList>
            <person name="Lee D.H."/>
            <person name="Cha C.J."/>
        </authorList>
    </citation>
    <scope>NUCLEOTIDE SEQUENCE [LARGE SCALE GENOMIC DNA]</scope>
    <source>
        <strain evidence="7 8">KACC 19305</strain>
    </source>
</reference>
<feature type="transmembrane region" description="Helical" evidence="5">
    <location>
        <begin position="272"/>
        <end position="289"/>
    </location>
</feature>
<gene>
    <name evidence="7" type="ORF">JI746_17700</name>
</gene>
<evidence type="ECO:0000256" key="4">
    <source>
        <dbReference type="ARBA" id="ARBA00023136"/>
    </source>
</evidence>
<organism evidence="7 8">
    <name type="scientific">Ramlibacter alkalitolerans</name>
    <dbReference type="NCBI Taxonomy" id="2039631"/>
    <lineage>
        <taxon>Bacteria</taxon>
        <taxon>Pseudomonadati</taxon>
        <taxon>Pseudomonadota</taxon>
        <taxon>Betaproteobacteria</taxon>
        <taxon>Burkholderiales</taxon>
        <taxon>Comamonadaceae</taxon>
        <taxon>Ramlibacter</taxon>
    </lineage>
</organism>
<dbReference type="PANTHER" id="PTHR32322">
    <property type="entry name" value="INNER MEMBRANE TRANSPORTER"/>
    <property type="match status" value="1"/>
</dbReference>
<comment type="caution">
    <text evidence="7">The sequence shown here is derived from an EMBL/GenBank/DDBJ whole genome shotgun (WGS) entry which is preliminary data.</text>
</comment>
<dbReference type="Proteomes" id="UP000622707">
    <property type="component" value="Unassembled WGS sequence"/>
</dbReference>
<dbReference type="PANTHER" id="PTHR32322:SF9">
    <property type="entry name" value="AMINO-ACID METABOLITE EFFLUX PUMP-RELATED"/>
    <property type="match status" value="1"/>
</dbReference>
<evidence type="ECO:0000256" key="2">
    <source>
        <dbReference type="ARBA" id="ARBA00022692"/>
    </source>
</evidence>
<dbReference type="InterPro" id="IPR037185">
    <property type="entry name" value="EmrE-like"/>
</dbReference>
<dbReference type="Pfam" id="PF00892">
    <property type="entry name" value="EamA"/>
    <property type="match status" value="2"/>
</dbReference>
<dbReference type="RefSeq" id="WP_201691377.1">
    <property type="nucleotide sequence ID" value="NZ_JAEQND010000009.1"/>
</dbReference>
<proteinExistence type="predicted"/>
<name>A0ABS1JRW0_9BURK</name>
<keyword evidence="4 5" id="KW-0472">Membrane</keyword>
<comment type="subcellular location">
    <subcellularLocation>
        <location evidence="1">Membrane</location>
        <topology evidence="1">Multi-pass membrane protein</topology>
    </subcellularLocation>
</comment>
<feature type="transmembrane region" description="Helical" evidence="5">
    <location>
        <begin position="72"/>
        <end position="90"/>
    </location>
</feature>
<keyword evidence="8" id="KW-1185">Reference proteome</keyword>
<evidence type="ECO:0000259" key="6">
    <source>
        <dbReference type="Pfam" id="PF00892"/>
    </source>
</evidence>
<feature type="transmembrane region" description="Helical" evidence="5">
    <location>
        <begin position="37"/>
        <end position="60"/>
    </location>
</feature>
<feature type="transmembrane region" description="Helical" evidence="5">
    <location>
        <begin position="127"/>
        <end position="147"/>
    </location>
</feature>
<dbReference type="InterPro" id="IPR000620">
    <property type="entry name" value="EamA_dom"/>
</dbReference>
<feature type="transmembrane region" description="Helical" evidence="5">
    <location>
        <begin position="250"/>
        <end position="266"/>
    </location>
</feature>
<evidence type="ECO:0000256" key="3">
    <source>
        <dbReference type="ARBA" id="ARBA00022989"/>
    </source>
</evidence>
<keyword evidence="2 5" id="KW-0812">Transmembrane</keyword>
<feature type="domain" description="EamA" evidence="6">
    <location>
        <begin position="158"/>
        <end position="288"/>
    </location>
</feature>
<feature type="transmembrane region" description="Helical" evidence="5">
    <location>
        <begin position="96"/>
        <end position="115"/>
    </location>
</feature>
<feature type="transmembrane region" description="Helical" evidence="5">
    <location>
        <begin position="213"/>
        <end position="238"/>
    </location>
</feature>
<feature type="transmembrane region" description="Helical" evidence="5">
    <location>
        <begin position="153"/>
        <end position="171"/>
    </location>
</feature>
<keyword evidence="3 5" id="KW-1133">Transmembrane helix</keyword>
<evidence type="ECO:0000256" key="1">
    <source>
        <dbReference type="ARBA" id="ARBA00004141"/>
    </source>
</evidence>
<evidence type="ECO:0000313" key="7">
    <source>
        <dbReference type="EMBL" id="MBL0426953.1"/>
    </source>
</evidence>
<feature type="domain" description="EamA" evidence="6">
    <location>
        <begin position="10"/>
        <end position="141"/>
    </location>
</feature>
<feature type="transmembrane region" description="Helical" evidence="5">
    <location>
        <begin position="178"/>
        <end position="201"/>
    </location>
</feature>
<accession>A0ABS1JRW0</accession>
<evidence type="ECO:0000256" key="5">
    <source>
        <dbReference type="SAM" id="Phobius"/>
    </source>
</evidence>